<dbReference type="PROSITE" id="PS01108">
    <property type="entry name" value="RIBOSOMAL_L24"/>
    <property type="match status" value="1"/>
</dbReference>
<dbReference type="EMBL" id="LN999831">
    <property type="protein sequence ID" value="CUX95724.1"/>
    <property type="molecule type" value="Genomic_DNA"/>
</dbReference>
<dbReference type="SMART" id="SM00739">
    <property type="entry name" value="KOW"/>
    <property type="match status" value="1"/>
</dbReference>
<name>A0A143WPR5_9ENTR</name>
<comment type="similarity">
    <text evidence="1 5 6">Belongs to the universal ribosomal protein uL24 family.</text>
</comment>
<proteinExistence type="inferred from homology"/>
<dbReference type="Pfam" id="PF00467">
    <property type="entry name" value="KOW"/>
    <property type="match status" value="1"/>
</dbReference>
<comment type="function">
    <text evidence="5">One of the proteins that surrounds the polypeptide exit tunnel on the outside of the subunit.</text>
</comment>
<dbReference type="InterPro" id="IPR008991">
    <property type="entry name" value="Translation_prot_SH3-like_sf"/>
</dbReference>
<dbReference type="PATRIC" id="fig|1778264.3.peg.87"/>
<dbReference type="HAMAP" id="MF_01326_B">
    <property type="entry name" value="Ribosomal_uL24_B"/>
    <property type="match status" value="1"/>
</dbReference>
<dbReference type="GO" id="GO:0019843">
    <property type="term" value="F:rRNA binding"/>
    <property type="evidence" value="ECO:0007669"/>
    <property type="project" value="UniProtKB-UniRule"/>
</dbReference>
<dbReference type="InterPro" id="IPR014722">
    <property type="entry name" value="Rib_uL2_dom2"/>
</dbReference>
<protein>
    <recommendedName>
        <fullName evidence="4 5">Large ribosomal subunit protein uL24</fullName>
    </recommendedName>
</protein>
<feature type="domain" description="KOW" evidence="7">
    <location>
        <begin position="4"/>
        <end position="31"/>
    </location>
</feature>
<dbReference type="GO" id="GO:1990904">
    <property type="term" value="C:ribonucleoprotein complex"/>
    <property type="evidence" value="ECO:0007669"/>
    <property type="project" value="UniProtKB-KW"/>
</dbReference>
<dbReference type="InterPro" id="IPR005824">
    <property type="entry name" value="KOW"/>
</dbReference>
<keyword evidence="3 5" id="KW-0687">Ribonucleoprotein</keyword>
<dbReference type="InterPro" id="IPR005825">
    <property type="entry name" value="Ribosomal_uL24_CS"/>
</dbReference>
<evidence type="ECO:0000256" key="4">
    <source>
        <dbReference type="ARBA" id="ARBA00035206"/>
    </source>
</evidence>
<keyword evidence="5" id="KW-0699">rRNA-binding</keyword>
<dbReference type="PANTHER" id="PTHR12903">
    <property type="entry name" value="MITOCHONDRIAL RIBOSOMAL PROTEIN L24"/>
    <property type="match status" value="1"/>
</dbReference>
<dbReference type="OrthoDB" id="9807419at2"/>
<dbReference type="InterPro" id="IPR003256">
    <property type="entry name" value="Ribosomal_uL24"/>
</dbReference>
<dbReference type="Proteomes" id="UP000095697">
    <property type="component" value="Chromosome I"/>
</dbReference>
<dbReference type="Gene3D" id="2.30.30.30">
    <property type="match status" value="1"/>
</dbReference>
<dbReference type="NCBIfam" id="TIGR01079">
    <property type="entry name" value="rplX_bact"/>
    <property type="match status" value="1"/>
</dbReference>
<dbReference type="GO" id="GO:0005840">
    <property type="term" value="C:ribosome"/>
    <property type="evidence" value="ECO:0007669"/>
    <property type="project" value="UniProtKB-KW"/>
</dbReference>
<dbReference type="CDD" id="cd06089">
    <property type="entry name" value="KOW_RPL26"/>
    <property type="match status" value="1"/>
</dbReference>
<evidence type="ECO:0000256" key="3">
    <source>
        <dbReference type="ARBA" id="ARBA00023274"/>
    </source>
</evidence>
<accession>A0A143WPR5</accession>
<dbReference type="Pfam" id="PF17136">
    <property type="entry name" value="ribosomal_L24"/>
    <property type="match status" value="1"/>
</dbReference>
<comment type="function">
    <text evidence="5">One of two assembly initiator proteins, it binds directly to the 5'-end of the 23S rRNA, where it nucleates assembly of the 50S subunit.</text>
</comment>
<gene>
    <name evidence="5 8" type="primary">rplX</name>
    <name evidence="8" type="ORF">PMARG_ME00094</name>
</gene>
<dbReference type="KEGG" id="cmik:PMARG_ME00094"/>
<keyword evidence="5" id="KW-0694">RNA-binding</keyword>
<organism evidence="8 9">
    <name type="scientific">Candidatus Mikella endobia</name>
    <dbReference type="NCBI Taxonomy" id="1778264"/>
    <lineage>
        <taxon>Bacteria</taxon>
        <taxon>Pseudomonadati</taxon>
        <taxon>Pseudomonadota</taxon>
        <taxon>Gammaproteobacteria</taxon>
        <taxon>Enterobacterales</taxon>
        <taxon>Enterobacteriaceae</taxon>
        <taxon>Candidatus Mikella</taxon>
    </lineage>
</organism>
<evidence type="ECO:0000259" key="7">
    <source>
        <dbReference type="SMART" id="SM00739"/>
    </source>
</evidence>
<dbReference type="GO" id="GO:0006412">
    <property type="term" value="P:translation"/>
    <property type="evidence" value="ECO:0007669"/>
    <property type="project" value="UniProtKB-UniRule"/>
</dbReference>
<keyword evidence="9" id="KW-1185">Reference proteome</keyword>
<comment type="subunit">
    <text evidence="5">Part of the 50S ribosomal subunit.</text>
</comment>
<dbReference type="GO" id="GO:0005829">
    <property type="term" value="C:cytosol"/>
    <property type="evidence" value="ECO:0007669"/>
    <property type="project" value="UniProtKB-ARBA"/>
</dbReference>
<reference evidence="9" key="1">
    <citation type="submission" date="2016-01" db="EMBL/GenBank/DDBJ databases">
        <authorList>
            <person name="Husnik F."/>
        </authorList>
    </citation>
    <scope>NUCLEOTIDE SEQUENCE [LARGE SCALE GENOMIC DNA]</scope>
</reference>
<evidence type="ECO:0000313" key="8">
    <source>
        <dbReference type="EMBL" id="CUX95724.1"/>
    </source>
</evidence>
<sequence length="105" mass="11599">MAAKICVNDEVIVLAGKDKNKIGKVKTIFSNGKSIITGINLIKKHQKPMPTLNKLGGILQKEAKIDISNIAIFNVITNKADRIGFKIENNKKKVRFLKSNGKIIN</sequence>
<dbReference type="STRING" id="1778264.PMARG_ME00094"/>
<evidence type="ECO:0000256" key="5">
    <source>
        <dbReference type="HAMAP-Rule" id="MF_01326"/>
    </source>
</evidence>
<dbReference type="GO" id="GO:0003735">
    <property type="term" value="F:structural constituent of ribosome"/>
    <property type="evidence" value="ECO:0007669"/>
    <property type="project" value="InterPro"/>
</dbReference>
<dbReference type="RefSeq" id="WP_067569120.1">
    <property type="nucleotide sequence ID" value="NZ_LN999831.1"/>
</dbReference>
<evidence type="ECO:0000256" key="6">
    <source>
        <dbReference type="RuleBase" id="RU003477"/>
    </source>
</evidence>
<evidence type="ECO:0000313" key="9">
    <source>
        <dbReference type="Proteomes" id="UP000095697"/>
    </source>
</evidence>
<evidence type="ECO:0000256" key="1">
    <source>
        <dbReference type="ARBA" id="ARBA00010618"/>
    </source>
</evidence>
<dbReference type="InterPro" id="IPR041988">
    <property type="entry name" value="Ribosomal_uL24_KOW"/>
</dbReference>
<dbReference type="InterPro" id="IPR057264">
    <property type="entry name" value="Ribosomal_uL24_C"/>
</dbReference>
<dbReference type="SUPFAM" id="SSF50104">
    <property type="entry name" value="Translation proteins SH3-like domain"/>
    <property type="match status" value="1"/>
</dbReference>
<evidence type="ECO:0000256" key="2">
    <source>
        <dbReference type="ARBA" id="ARBA00022980"/>
    </source>
</evidence>
<dbReference type="AlphaFoldDB" id="A0A143WPR5"/>
<keyword evidence="2 5" id="KW-0689">Ribosomal protein</keyword>